<dbReference type="Proteomes" id="UP000564704">
    <property type="component" value="Unassembled WGS sequence"/>
</dbReference>
<dbReference type="PANTHER" id="PTHR46637:SF1">
    <property type="entry name" value="BLL5188 PROTEIN"/>
    <property type="match status" value="1"/>
</dbReference>
<evidence type="ECO:0000256" key="1">
    <source>
        <dbReference type="SAM" id="MobiDB-lite"/>
    </source>
</evidence>
<proteinExistence type="predicted"/>
<evidence type="ECO:0000313" key="2">
    <source>
        <dbReference type="EMBL" id="MRU14959.1"/>
    </source>
</evidence>
<accession>A0A844CSI2</accession>
<feature type="region of interest" description="Disordered" evidence="1">
    <location>
        <begin position="100"/>
        <end position="121"/>
    </location>
</feature>
<dbReference type="OrthoDB" id="32553at2"/>
<evidence type="ECO:0000313" key="3">
    <source>
        <dbReference type="Proteomes" id="UP000564704"/>
    </source>
</evidence>
<sequence length="121" mass="13860">MNGQRFVITVHLWQQLEPHFLEKASDAGPRQRIIACFWKQFSGDSDLLTMAEPGNWNSQFRRFRRWVKAGVFESLFNAMCSDPDLEYALIDATIVRVHQKAPGPKEDSSSGHRALARRLDG</sequence>
<name>A0A844CSI2_9RHOB</name>
<comment type="caution">
    <text evidence="2">The sequence shown here is derived from an EMBL/GenBank/DDBJ whole genome shotgun (WGS) entry which is preliminary data.</text>
</comment>
<dbReference type="InterPro" id="IPR052909">
    <property type="entry name" value="Transposase_6_like"/>
</dbReference>
<gene>
    <name evidence="2" type="ORF">FDP25_05900</name>
</gene>
<organism evidence="2 3">
    <name type="scientific">Roseovarius bejariae</name>
    <dbReference type="NCBI Taxonomy" id="2576383"/>
    <lineage>
        <taxon>Bacteria</taxon>
        <taxon>Pseudomonadati</taxon>
        <taxon>Pseudomonadota</taxon>
        <taxon>Alphaproteobacteria</taxon>
        <taxon>Rhodobacterales</taxon>
        <taxon>Roseobacteraceae</taxon>
        <taxon>Roseovarius</taxon>
    </lineage>
</organism>
<dbReference type="PANTHER" id="PTHR46637">
    <property type="entry name" value="TIS1421-TRANSPOSASE PROTEIN A"/>
    <property type="match status" value="1"/>
</dbReference>
<keyword evidence="3" id="KW-1185">Reference proteome</keyword>
<dbReference type="EMBL" id="SZWE01000001">
    <property type="protein sequence ID" value="MRU14959.1"/>
    <property type="molecule type" value="Genomic_DNA"/>
</dbReference>
<protein>
    <submittedName>
        <fullName evidence="2">Transposase</fullName>
    </submittedName>
</protein>
<reference evidence="2 3" key="1">
    <citation type="submission" date="2019-05" db="EMBL/GenBank/DDBJ databases">
        <title>Roseovarius bejariae sp. nov., a moderately halophylic bacterium isolated from a saline soil in Rambla Salada (Murcia).</title>
        <authorList>
            <person name="Castro D.J."/>
            <person name="Gomez-Altuve A."/>
            <person name="Reina J.C."/>
            <person name="Rodriguez M."/>
            <person name="Sampedro I."/>
            <person name="Llamas I."/>
            <person name="Martinez-Checa F."/>
        </authorList>
    </citation>
    <scope>NUCLEOTIDE SEQUENCE [LARGE SCALE GENOMIC DNA]</scope>
    <source>
        <strain evidence="2 3">A21</strain>
    </source>
</reference>
<dbReference type="AlphaFoldDB" id="A0A844CSI2"/>